<keyword evidence="5 11" id="KW-0732">Signal</keyword>
<dbReference type="FunFam" id="2.60.40.1360:FF:000001">
    <property type="entry name" value="Alpha-mannosidase"/>
    <property type="match status" value="1"/>
</dbReference>
<dbReference type="GO" id="GO:0004559">
    <property type="term" value="F:alpha-mannosidase activity"/>
    <property type="evidence" value="ECO:0007669"/>
    <property type="project" value="UniProtKB-EC"/>
</dbReference>
<dbReference type="InterPro" id="IPR048534">
    <property type="entry name" value="Man2a1-like_dom"/>
</dbReference>
<keyword evidence="7 11" id="KW-0862">Zinc</keyword>
<evidence type="ECO:0000256" key="11">
    <source>
        <dbReference type="RuleBase" id="RU361199"/>
    </source>
</evidence>
<dbReference type="InterPro" id="IPR050843">
    <property type="entry name" value="Glycosyl_Hydrlase_38"/>
</dbReference>
<dbReference type="EMBL" id="JADCNM010000007">
    <property type="protein sequence ID" value="KAG0474873.1"/>
    <property type="molecule type" value="Genomic_DNA"/>
</dbReference>
<evidence type="ECO:0000313" key="14">
    <source>
        <dbReference type="Proteomes" id="UP000639772"/>
    </source>
</evidence>
<keyword evidence="10 11" id="KW-0326">Glycosidase</keyword>
<dbReference type="Pfam" id="PF21260">
    <property type="entry name" value="Laman-like_dom"/>
    <property type="match status" value="1"/>
</dbReference>
<dbReference type="Pfam" id="PF01074">
    <property type="entry name" value="Glyco_hydro_38N"/>
    <property type="match status" value="2"/>
</dbReference>
<dbReference type="InterPro" id="IPR015341">
    <property type="entry name" value="Glyco_hydro_38_cen"/>
</dbReference>
<dbReference type="InterPro" id="IPR011682">
    <property type="entry name" value="Glyco_hydro_38_C"/>
</dbReference>
<reference evidence="13 14" key="1">
    <citation type="journal article" date="2020" name="Nat. Food">
        <title>A phased Vanilla planifolia genome enables genetic improvement of flavour and production.</title>
        <authorList>
            <person name="Hasing T."/>
            <person name="Tang H."/>
            <person name="Brym M."/>
            <person name="Khazi F."/>
            <person name="Huang T."/>
            <person name="Chambers A.H."/>
        </authorList>
    </citation>
    <scope>NUCLEOTIDE SEQUENCE [LARGE SCALE GENOMIC DNA]</scope>
    <source>
        <tissue evidence="13">Leaf</tissue>
    </source>
</reference>
<keyword evidence="9" id="KW-0325">Glycoprotein</keyword>
<dbReference type="Pfam" id="PF17677">
    <property type="entry name" value="Glyco_hydro38C2"/>
    <property type="match status" value="1"/>
</dbReference>
<gene>
    <name evidence="13" type="ORF">HPP92_014559</name>
</gene>
<proteinExistence type="inferred from homology"/>
<evidence type="ECO:0000256" key="7">
    <source>
        <dbReference type="ARBA" id="ARBA00022833"/>
    </source>
</evidence>
<dbReference type="SUPFAM" id="SSF74650">
    <property type="entry name" value="Galactose mutarotase-like"/>
    <property type="match status" value="1"/>
</dbReference>
<evidence type="ECO:0000256" key="8">
    <source>
        <dbReference type="ARBA" id="ARBA00023157"/>
    </source>
</evidence>
<dbReference type="SMART" id="SM00872">
    <property type="entry name" value="Alpha-mann_mid"/>
    <property type="match status" value="1"/>
</dbReference>
<evidence type="ECO:0000256" key="1">
    <source>
        <dbReference type="ARBA" id="ARBA00000365"/>
    </source>
</evidence>
<evidence type="ECO:0000256" key="9">
    <source>
        <dbReference type="ARBA" id="ARBA00023180"/>
    </source>
</evidence>
<dbReference type="InterPro" id="IPR028995">
    <property type="entry name" value="Glyco_hydro_57/38_cen_sf"/>
</dbReference>
<dbReference type="InterPro" id="IPR013780">
    <property type="entry name" value="Glyco_hydro_b"/>
</dbReference>
<evidence type="ECO:0000256" key="2">
    <source>
        <dbReference type="ARBA" id="ARBA00009792"/>
    </source>
</evidence>
<dbReference type="Pfam" id="PF09261">
    <property type="entry name" value="Alpha-mann_mid"/>
    <property type="match status" value="1"/>
</dbReference>
<dbReference type="InterPro" id="IPR041147">
    <property type="entry name" value="GH38_C"/>
</dbReference>
<keyword evidence="8" id="KW-1015">Disulfide bond</keyword>
<dbReference type="Pfam" id="PF07748">
    <property type="entry name" value="Glyco_hydro_38C"/>
    <property type="match status" value="1"/>
</dbReference>
<dbReference type="EC" id="3.2.1.-" evidence="11"/>
<dbReference type="InterPro" id="IPR011013">
    <property type="entry name" value="Gal_mutarotase_sf_dom"/>
</dbReference>
<comment type="cofactor">
    <cofactor evidence="11">
        <name>Zn(2+)</name>
        <dbReference type="ChEBI" id="CHEBI:29105"/>
    </cofactor>
    <text evidence="11">Binds 1 zinc ion per subunit.</text>
</comment>
<dbReference type="OrthoDB" id="2016903at2759"/>
<dbReference type="Gene3D" id="1.20.1270.50">
    <property type="entry name" value="Glycoside hydrolase family 38, central domain"/>
    <property type="match status" value="2"/>
</dbReference>
<dbReference type="Gene3D" id="2.70.98.30">
    <property type="entry name" value="Golgi alpha-mannosidase II, domain 4"/>
    <property type="match status" value="1"/>
</dbReference>
<dbReference type="GO" id="GO:0030246">
    <property type="term" value="F:carbohydrate binding"/>
    <property type="evidence" value="ECO:0007669"/>
    <property type="project" value="InterPro"/>
</dbReference>
<dbReference type="SUPFAM" id="SSF88713">
    <property type="entry name" value="Glycoside hydrolase/deacetylase"/>
    <property type="match status" value="1"/>
</dbReference>
<dbReference type="Gene3D" id="3.20.110.10">
    <property type="entry name" value="Glycoside hydrolase 38, N terminal domain"/>
    <property type="match status" value="2"/>
</dbReference>
<dbReference type="Proteomes" id="UP000639772">
    <property type="component" value="Chromosome 7"/>
</dbReference>
<dbReference type="Gene3D" id="2.60.40.1180">
    <property type="entry name" value="Golgi alpha-mannosidase II"/>
    <property type="match status" value="1"/>
</dbReference>
<dbReference type="SUPFAM" id="SSF88688">
    <property type="entry name" value="Families 57/38 glycoside transferase middle domain"/>
    <property type="match status" value="1"/>
</dbReference>
<dbReference type="Gene3D" id="2.60.40.1360">
    <property type="match status" value="1"/>
</dbReference>
<dbReference type="InterPro" id="IPR037094">
    <property type="entry name" value="Glyco_hydro_38_cen_sf"/>
</dbReference>
<evidence type="ECO:0000256" key="6">
    <source>
        <dbReference type="ARBA" id="ARBA00022801"/>
    </source>
</evidence>
<dbReference type="PANTHER" id="PTHR11607:SF61">
    <property type="entry name" value="ALPHA-MANNOSIDASE"/>
    <property type="match status" value="1"/>
</dbReference>
<organism evidence="13 14">
    <name type="scientific">Vanilla planifolia</name>
    <name type="common">Vanilla</name>
    <dbReference type="NCBI Taxonomy" id="51239"/>
    <lineage>
        <taxon>Eukaryota</taxon>
        <taxon>Viridiplantae</taxon>
        <taxon>Streptophyta</taxon>
        <taxon>Embryophyta</taxon>
        <taxon>Tracheophyta</taxon>
        <taxon>Spermatophyta</taxon>
        <taxon>Magnoliopsida</taxon>
        <taxon>Liliopsida</taxon>
        <taxon>Asparagales</taxon>
        <taxon>Orchidaceae</taxon>
        <taxon>Vanilloideae</taxon>
        <taxon>Vanilleae</taxon>
        <taxon>Vanilla</taxon>
    </lineage>
</organism>
<feature type="signal peptide" evidence="11">
    <location>
        <begin position="1"/>
        <end position="19"/>
    </location>
</feature>
<feature type="domain" description="Glycoside hydrolase family 38 central" evidence="12">
    <location>
        <begin position="275"/>
        <end position="349"/>
    </location>
</feature>
<evidence type="ECO:0000256" key="3">
    <source>
        <dbReference type="ARBA" id="ARBA00012752"/>
    </source>
</evidence>
<comment type="caution">
    <text evidence="13">The sequence shown here is derived from an EMBL/GenBank/DDBJ whole genome shotgun (WGS) entry which is preliminary data.</text>
</comment>
<dbReference type="PANTHER" id="PTHR11607">
    <property type="entry name" value="ALPHA-MANNOSIDASE"/>
    <property type="match status" value="1"/>
</dbReference>
<dbReference type="GO" id="GO:0006013">
    <property type="term" value="P:mannose metabolic process"/>
    <property type="evidence" value="ECO:0007669"/>
    <property type="project" value="InterPro"/>
</dbReference>
<evidence type="ECO:0000256" key="4">
    <source>
        <dbReference type="ARBA" id="ARBA00022723"/>
    </source>
</evidence>
<accession>A0A835QUP3</accession>
<name>A0A835QUP3_VANPL</name>
<evidence type="ECO:0000259" key="12">
    <source>
        <dbReference type="SMART" id="SM00872"/>
    </source>
</evidence>
<dbReference type="AlphaFoldDB" id="A0A835QUP3"/>
<dbReference type="InterPro" id="IPR011330">
    <property type="entry name" value="Glyco_hydro/deAcase_b/a-brl"/>
</dbReference>
<dbReference type="FunFam" id="2.60.40.1180:FF:000015">
    <property type="entry name" value="Alpha-mannosidase"/>
    <property type="match status" value="1"/>
</dbReference>
<evidence type="ECO:0000256" key="10">
    <source>
        <dbReference type="ARBA" id="ARBA00023295"/>
    </source>
</evidence>
<feature type="chain" id="PRO_5033104638" description="Alpha-mannosidase" evidence="11">
    <location>
        <begin position="20"/>
        <end position="935"/>
    </location>
</feature>
<evidence type="ECO:0000256" key="5">
    <source>
        <dbReference type="ARBA" id="ARBA00022729"/>
    </source>
</evidence>
<dbReference type="FunFam" id="1.20.1270.50:FF:000003">
    <property type="entry name" value="Alpha-mannosidase"/>
    <property type="match status" value="1"/>
</dbReference>
<keyword evidence="4 11" id="KW-0479">Metal-binding</keyword>
<evidence type="ECO:0000313" key="13">
    <source>
        <dbReference type="EMBL" id="KAG0474873.1"/>
    </source>
</evidence>
<dbReference type="InterPro" id="IPR000602">
    <property type="entry name" value="Glyco_hydro_38_N"/>
</dbReference>
<dbReference type="FunFam" id="1.20.1270.50:FF:000002">
    <property type="entry name" value="Alpha-mannosidase"/>
    <property type="match status" value="1"/>
</dbReference>
<keyword evidence="6 11" id="KW-0378">Hydrolase</keyword>
<sequence>MLYLSAMLFISMLIADVGGSYIRHNTSAGVIEGKLNVHLVPHTHDDVGWLKTVDQYYSGSNNSIQGACVRNVLDSVVMALLKDPNRKFIYAEQFYNIVVNYVHQIGFDSIFFARIDYQERIKRKAEKSLEVIWRGSETFGSSAQIFASTFPGHYGPPRGFYFDVNEYDSPIQDDPLLYDYNVNERVDDFIIAALAQANVTRTNHIMWTMGDDFEYQYAESWFKQMDKLIHYVNKDGRVNALYSTPSIYADAKFAANESWPLKTDDYLPYANGPNAYFTGYYTSWPAFKRYVRVLSGYYLAARQLEFLVGRKNSGPSTSSLGQALGVAQHHDAVSGTSLKHTMNDYAKRLAQGASEAEIVINNAIPCLTNPGESCATNNSLIELSQCGLLNVSYCPATEELSNKKSLVIIVYNSLGWNRIEYAKIPVNDNQIVVRDADGNVVETQFIEIDSATMKMRNFYVKAYLGDFPKDSPKYWLVFQVLVPPLGWNTYFISKSTKKAEMNTNGNAATISMSTEDTVEIGSGYLKMFFSSTSGQLKRFLNERTGVDMHLQQSYLWYDSSPGDDQDSQASHAYIFRPSNAPPTIASKPAIVKVVRGPLVDEIHQQFNSWIYQVTRIYKDKENVEFDFTIGPVPSDGVGKEVFTQLTSDMVTNKTFYTDSNGRDFIKRVRNYREDWNLTVTQPIAGNYYPLNLGMYVIDGKHELSTLVDRACGGSSLQDGQLQIMLHRRILNVKGSFLGEALNETICIDDDCQGLTIRGSYYMNINPLGNGAQWRRTTGQEIYSPVLLAFTHEDEGSWKSSKITKATAMDPGYSLPPNVALITLEELDDGSVLLRLAHLFEDGEDQQNSVLATVELKKIFAGKVECSHAWFLIKEWKETSLSANQNKSEMKKRNWRVEGETGNHRAPVPVRGGPVNNSTLIVELGPMEIRTFLLKF</sequence>
<dbReference type="InterPro" id="IPR027291">
    <property type="entry name" value="Glyco_hydro_38_N_sf"/>
</dbReference>
<comment type="catalytic activity">
    <reaction evidence="1">
        <text>Hydrolysis of terminal, non-reducing alpha-D-mannose residues in alpha-D-mannosides.</text>
        <dbReference type="EC" id="3.2.1.24"/>
    </reaction>
</comment>
<comment type="similarity">
    <text evidence="2 11">Belongs to the glycosyl hydrolase 38 family.</text>
</comment>
<dbReference type="GO" id="GO:0046872">
    <property type="term" value="F:metal ion binding"/>
    <property type="evidence" value="ECO:0007669"/>
    <property type="project" value="UniProtKB-KW"/>
</dbReference>
<protein>
    <recommendedName>
        <fullName evidence="3 11">Alpha-mannosidase</fullName>
        <ecNumber evidence="11">3.2.1.-</ecNumber>
    </recommendedName>
</protein>